<keyword evidence="1" id="KW-0472">Membrane</keyword>
<evidence type="ECO:0000256" key="1">
    <source>
        <dbReference type="SAM" id="Phobius"/>
    </source>
</evidence>
<reference evidence="2" key="1">
    <citation type="journal article" date="2015" name="Nature">
        <title>Complex archaea that bridge the gap between prokaryotes and eukaryotes.</title>
        <authorList>
            <person name="Spang A."/>
            <person name="Saw J.H."/>
            <person name="Jorgensen S.L."/>
            <person name="Zaremba-Niedzwiedzka K."/>
            <person name="Martijn J."/>
            <person name="Lind A.E."/>
            <person name="van Eijk R."/>
            <person name="Schleper C."/>
            <person name="Guy L."/>
            <person name="Ettema T.J."/>
        </authorList>
    </citation>
    <scope>NUCLEOTIDE SEQUENCE</scope>
</reference>
<gene>
    <name evidence="2" type="ORF">LCGC14_1750250</name>
</gene>
<keyword evidence="1" id="KW-0812">Transmembrane</keyword>
<evidence type="ECO:0000313" key="2">
    <source>
        <dbReference type="EMBL" id="KKM05819.1"/>
    </source>
</evidence>
<keyword evidence="1" id="KW-1133">Transmembrane helix</keyword>
<comment type="caution">
    <text evidence="2">The sequence shown here is derived from an EMBL/GenBank/DDBJ whole genome shotgun (WGS) entry which is preliminary data.</text>
</comment>
<organism evidence="2">
    <name type="scientific">marine sediment metagenome</name>
    <dbReference type="NCBI Taxonomy" id="412755"/>
    <lineage>
        <taxon>unclassified sequences</taxon>
        <taxon>metagenomes</taxon>
        <taxon>ecological metagenomes</taxon>
    </lineage>
</organism>
<name>A0A0F9H466_9ZZZZ</name>
<feature type="transmembrane region" description="Helical" evidence="1">
    <location>
        <begin position="7"/>
        <end position="25"/>
    </location>
</feature>
<accession>A0A0F9H466</accession>
<dbReference type="EMBL" id="LAZR01016135">
    <property type="protein sequence ID" value="KKM05819.1"/>
    <property type="molecule type" value="Genomic_DNA"/>
</dbReference>
<dbReference type="AlphaFoldDB" id="A0A0F9H466"/>
<sequence>MKIRPQILIAIIAIAGLGGMVVVLSPENIGEVIKAVIAAIVELLG</sequence>
<protein>
    <submittedName>
        <fullName evidence="2">Uncharacterized protein</fullName>
    </submittedName>
</protein>
<proteinExistence type="predicted"/>